<keyword evidence="5" id="KW-1185">Reference proteome</keyword>
<evidence type="ECO:0000256" key="1">
    <source>
        <dbReference type="ARBA" id="ARBA00006484"/>
    </source>
</evidence>
<evidence type="ECO:0000256" key="2">
    <source>
        <dbReference type="ARBA" id="ARBA00023002"/>
    </source>
</evidence>
<dbReference type="AlphaFoldDB" id="A0A165G8W0"/>
<evidence type="ECO:0000256" key="3">
    <source>
        <dbReference type="RuleBase" id="RU000363"/>
    </source>
</evidence>
<dbReference type="InterPro" id="IPR036291">
    <property type="entry name" value="NAD(P)-bd_dom_sf"/>
</dbReference>
<sequence length="306" mass="32635">MAFNHDTTGDEVVAKFADRVKGRTFLLTGPTLEGVGGATLLALARASPKAFILVGRNPVKVQPVIDAIAAVDPTITTVFAQADFTSLASIRSAAEKIFSSPAAATIDVIINNAGVMATPYSKTVDGIETQLATNHIAPFLLTNLLLPRLAKNGTIVSVSSSAHRASTGNYDDYNYEHTEYDPFRAYGQSKLATVMFTTSLVSRGYRAITLHPGLIFSGMQRHTNMEELAANAKKAREADPAYQGPGAPKSLAQGCSTSLVAALDPSVPNGAYLFDCQVETPKAEGLDKEKAEKLWKLSEKLVGQQF</sequence>
<comment type="similarity">
    <text evidence="1 3">Belongs to the short-chain dehydrogenases/reductases (SDR) family.</text>
</comment>
<dbReference type="PANTHER" id="PTHR24320">
    <property type="entry name" value="RETINOL DEHYDROGENASE"/>
    <property type="match status" value="1"/>
</dbReference>
<gene>
    <name evidence="4" type="ORF">EXIGLDRAFT_794882</name>
</gene>
<dbReference type="OrthoDB" id="191139at2759"/>
<dbReference type="STRING" id="1314781.A0A165G8W0"/>
<accession>A0A165G8W0</accession>
<dbReference type="GO" id="GO:0016491">
    <property type="term" value="F:oxidoreductase activity"/>
    <property type="evidence" value="ECO:0007669"/>
    <property type="project" value="UniProtKB-KW"/>
</dbReference>
<protein>
    <submittedName>
        <fullName evidence="4">NAD(P)-binding protein</fullName>
    </submittedName>
</protein>
<evidence type="ECO:0000313" key="5">
    <source>
        <dbReference type="Proteomes" id="UP000077266"/>
    </source>
</evidence>
<dbReference type="SUPFAM" id="SSF51735">
    <property type="entry name" value="NAD(P)-binding Rossmann-fold domains"/>
    <property type="match status" value="1"/>
</dbReference>
<dbReference type="Gene3D" id="3.40.50.720">
    <property type="entry name" value="NAD(P)-binding Rossmann-like Domain"/>
    <property type="match status" value="1"/>
</dbReference>
<dbReference type="PRINTS" id="PR00081">
    <property type="entry name" value="GDHRDH"/>
</dbReference>
<dbReference type="EMBL" id="KV426055">
    <property type="protein sequence ID" value="KZV90157.1"/>
    <property type="molecule type" value="Genomic_DNA"/>
</dbReference>
<proteinExistence type="inferred from homology"/>
<dbReference type="InParanoid" id="A0A165G8W0"/>
<dbReference type="Pfam" id="PF00106">
    <property type="entry name" value="adh_short"/>
    <property type="match status" value="1"/>
</dbReference>
<dbReference type="PRINTS" id="PR00080">
    <property type="entry name" value="SDRFAMILY"/>
</dbReference>
<evidence type="ECO:0000313" key="4">
    <source>
        <dbReference type="EMBL" id="KZV90157.1"/>
    </source>
</evidence>
<dbReference type="Proteomes" id="UP000077266">
    <property type="component" value="Unassembled WGS sequence"/>
</dbReference>
<dbReference type="InterPro" id="IPR002347">
    <property type="entry name" value="SDR_fam"/>
</dbReference>
<name>A0A165G8W0_EXIGL</name>
<reference evidence="4 5" key="1">
    <citation type="journal article" date="2016" name="Mol. Biol. Evol.">
        <title>Comparative Genomics of Early-Diverging Mushroom-Forming Fungi Provides Insights into the Origins of Lignocellulose Decay Capabilities.</title>
        <authorList>
            <person name="Nagy L.G."/>
            <person name="Riley R."/>
            <person name="Tritt A."/>
            <person name="Adam C."/>
            <person name="Daum C."/>
            <person name="Floudas D."/>
            <person name="Sun H."/>
            <person name="Yadav J.S."/>
            <person name="Pangilinan J."/>
            <person name="Larsson K.H."/>
            <person name="Matsuura K."/>
            <person name="Barry K."/>
            <person name="Labutti K."/>
            <person name="Kuo R."/>
            <person name="Ohm R.A."/>
            <person name="Bhattacharya S.S."/>
            <person name="Shirouzu T."/>
            <person name="Yoshinaga Y."/>
            <person name="Martin F.M."/>
            <person name="Grigoriev I.V."/>
            <person name="Hibbett D.S."/>
        </authorList>
    </citation>
    <scope>NUCLEOTIDE SEQUENCE [LARGE SCALE GENOMIC DNA]</scope>
    <source>
        <strain evidence="4 5">HHB12029</strain>
    </source>
</reference>
<organism evidence="4 5">
    <name type="scientific">Exidia glandulosa HHB12029</name>
    <dbReference type="NCBI Taxonomy" id="1314781"/>
    <lineage>
        <taxon>Eukaryota</taxon>
        <taxon>Fungi</taxon>
        <taxon>Dikarya</taxon>
        <taxon>Basidiomycota</taxon>
        <taxon>Agaricomycotina</taxon>
        <taxon>Agaricomycetes</taxon>
        <taxon>Auriculariales</taxon>
        <taxon>Exidiaceae</taxon>
        <taxon>Exidia</taxon>
    </lineage>
</organism>
<dbReference type="PANTHER" id="PTHR24320:SF283">
    <property type="entry name" value="RETINOL DEHYDROGENASE 11"/>
    <property type="match status" value="1"/>
</dbReference>
<keyword evidence="2" id="KW-0560">Oxidoreductase</keyword>